<dbReference type="InterPro" id="IPR045569">
    <property type="entry name" value="Metalloprtase-TldD/E_C"/>
</dbReference>
<accession>A0A379K3M6</accession>
<reference evidence="4 5" key="1">
    <citation type="submission" date="2018-06" db="EMBL/GenBank/DDBJ databases">
        <authorList>
            <consortium name="Pathogen Informatics"/>
            <person name="Doyle S."/>
        </authorList>
    </citation>
    <scope>NUCLEOTIDE SEQUENCE [LARGE SCALE GENOMIC DNA]</scope>
    <source>
        <strain evidence="2 5">NCTC10692</strain>
        <strain evidence="3 4">NCTC10860</strain>
    </source>
</reference>
<dbReference type="PANTHER" id="PTHR43666:SF1">
    <property type="entry name" value="CONSERVED PROTEIN"/>
    <property type="match status" value="1"/>
</dbReference>
<keyword evidence="3" id="KW-0645">Protease</keyword>
<accession>A0A379JTM5</accession>
<dbReference type="GO" id="GO:0008237">
    <property type="term" value="F:metallopeptidase activity"/>
    <property type="evidence" value="ECO:0007669"/>
    <property type="project" value="InterPro"/>
</dbReference>
<evidence type="ECO:0000313" key="3">
    <source>
        <dbReference type="EMBL" id="SUD58701.1"/>
    </source>
</evidence>
<evidence type="ECO:0000313" key="2">
    <source>
        <dbReference type="EMBL" id="SUD51979.1"/>
    </source>
</evidence>
<dbReference type="SUPFAM" id="SSF111283">
    <property type="entry name" value="Putative modulator of DNA gyrase, PmbA/TldD"/>
    <property type="match status" value="1"/>
</dbReference>
<dbReference type="AlphaFoldDB" id="A0A379K3M6"/>
<dbReference type="EMBL" id="UGUW01000004">
    <property type="protein sequence ID" value="SUD58701.1"/>
    <property type="molecule type" value="Genomic_DNA"/>
</dbReference>
<dbReference type="InterPro" id="IPR036059">
    <property type="entry name" value="TldD/PmbA_sf"/>
</dbReference>
<sequence>MDARQHFSALLEHLQAQVVGEEGFTLAYGAEVSSFIRFNQGQVRQAGDVQQVYVTLSLYQGQRHAESKLALSGVLDEDLLRLQQIVQRLRGVLPTLSDDPYLRVNRDAWRSELAGEAVRLDSAAMAQQIVAAATGLDLVGFLAVGPQYQGFASSWGAFGWYAASSFNFEFSLFHGNGQAVKSAYAGERWDAQAFARKLDGARQQLGFLGRPAKALQPGAYRAYLAPAALEELISLCCWGFGAQALASGGSPLQRLFNGKAELSPLVTIDERIEGGLAPAFTSEGPRQPLRLISQGRAGERLVSSRSAAEYGLIANGACSGEYPLSLHMHGGELDEQHVLQRLGTGLYIGNLWYGNFSDLPAARLTGMTRFATFWVEDGQIQAPVNTMRFDDSLFDFLGPQLEALTREPELLPGGTYGGQADGLDGLAGRIAVALYPDVMTLIRACGRAARAPLA</sequence>
<evidence type="ECO:0000313" key="4">
    <source>
        <dbReference type="Proteomes" id="UP000254084"/>
    </source>
</evidence>
<keyword evidence="3" id="KW-0378">Hydrolase</keyword>
<organism evidence="3 4">
    <name type="scientific">Ectopseudomonas oleovorans</name>
    <name type="common">Pseudomonas oleovorans</name>
    <dbReference type="NCBI Taxonomy" id="301"/>
    <lineage>
        <taxon>Bacteria</taxon>
        <taxon>Pseudomonadati</taxon>
        <taxon>Pseudomonadota</taxon>
        <taxon>Gammaproteobacteria</taxon>
        <taxon>Pseudomonadales</taxon>
        <taxon>Pseudomonadaceae</taxon>
        <taxon>Ectopseudomonas</taxon>
    </lineage>
</organism>
<dbReference type="GO" id="GO:0006508">
    <property type="term" value="P:proteolysis"/>
    <property type="evidence" value="ECO:0007669"/>
    <property type="project" value="UniProtKB-KW"/>
</dbReference>
<feature type="domain" description="Metalloprotease TldD/E C-terminal" evidence="1">
    <location>
        <begin position="217"/>
        <end position="415"/>
    </location>
</feature>
<evidence type="ECO:0000313" key="5">
    <source>
        <dbReference type="Proteomes" id="UP000255303"/>
    </source>
</evidence>
<name>A0A379K3M6_ECTOL</name>
<protein>
    <submittedName>
        <fullName evidence="3">Zn-dependent protease-like protein</fullName>
    </submittedName>
</protein>
<dbReference type="Pfam" id="PF19289">
    <property type="entry name" value="PmbA_TldD_3rd"/>
    <property type="match status" value="1"/>
</dbReference>
<dbReference type="EMBL" id="UGUV01000002">
    <property type="protein sequence ID" value="SUD51979.1"/>
    <property type="molecule type" value="Genomic_DNA"/>
</dbReference>
<dbReference type="PANTHER" id="PTHR43666">
    <property type="entry name" value="TLDD PROTEIN"/>
    <property type="match status" value="1"/>
</dbReference>
<proteinExistence type="predicted"/>
<gene>
    <name evidence="3" type="primary">pmbA_1</name>
    <name evidence="2" type="ORF">NCTC10692_02444</name>
    <name evidence="3" type="ORF">NCTC10860_00951</name>
</gene>
<dbReference type="Proteomes" id="UP000255303">
    <property type="component" value="Unassembled WGS sequence"/>
</dbReference>
<dbReference type="Proteomes" id="UP000254084">
    <property type="component" value="Unassembled WGS sequence"/>
</dbReference>
<evidence type="ECO:0000259" key="1">
    <source>
        <dbReference type="Pfam" id="PF19289"/>
    </source>
</evidence>